<accession>A0A377JKP0</accession>
<dbReference type="EMBL" id="UGHY01000002">
    <property type="protein sequence ID" value="STP06256.1"/>
    <property type="molecule type" value="Genomic_DNA"/>
</dbReference>
<sequence length="92" mass="10940">MNATPLFICRLLKRKPVSPWKELIDSLENNPQDWFLNHFTVVHKRNMASFWTGNGYAFFEMYPAELKIPVSQRYRIYKAVNEIQAARFKSTK</sequence>
<proteinExistence type="predicted"/>
<evidence type="ECO:0000313" key="3">
    <source>
        <dbReference type="Proteomes" id="UP000254186"/>
    </source>
</evidence>
<gene>
    <name evidence="1" type="ORF">NCTC10672_02277</name>
    <name evidence="2" type="ORF">NCTC10672_02357</name>
</gene>
<evidence type="ECO:0000313" key="2">
    <source>
        <dbReference type="EMBL" id="STP06333.1"/>
    </source>
</evidence>
<protein>
    <submittedName>
        <fullName evidence="2">Uncharacterized protein</fullName>
    </submittedName>
</protein>
<organism evidence="2 3">
    <name type="scientific">Haemophilus parainfluenzae</name>
    <dbReference type="NCBI Taxonomy" id="729"/>
    <lineage>
        <taxon>Bacteria</taxon>
        <taxon>Pseudomonadati</taxon>
        <taxon>Pseudomonadota</taxon>
        <taxon>Gammaproteobacteria</taxon>
        <taxon>Pasteurellales</taxon>
        <taxon>Pasteurellaceae</taxon>
        <taxon>Haemophilus</taxon>
    </lineage>
</organism>
<dbReference type="AlphaFoldDB" id="A0A377JKP0"/>
<dbReference type="Proteomes" id="UP000254186">
    <property type="component" value="Unassembled WGS sequence"/>
</dbReference>
<reference evidence="2 3" key="1">
    <citation type="submission" date="2018-06" db="EMBL/GenBank/DDBJ databases">
        <authorList>
            <consortium name="Pathogen Informatics"/>
            <person name="Doyle S."/>
        </authorList>
    </citation>
    <scope>NUCLEOTIDE SEQUENCE [LARGE SCALE GENOMIC DNA]</scope>
    <source>
        <strain evidence="2 3">NCTC10672</strain>
    </source>
</reference>
<dbReference type="RefSeq" id="WP_115180816.1">
    <property type="nucleotide sequence ID" value="NZ_UGHY01000002.1"/>
</dbReference>
<name>A0A377JKP0_HAEPA</name>
<evidence type="ECO:0000313" key="1">
    <source>
        <dbReference type="EMBL" id="STP06256.1"/>
    </source>
</evidence>
<dbReference type="EMBL" id="UGHY01000002">
    <property type="protein sequence ID" value="STP06333.1"/>
    <property type="molecule type" value="Genomic_DNA"/>
</dbReference>